<comment type="caution">
    <text evidence="8">The sequence shown here is derived from an EMBL/GenBank/DDBJ whole genome shotgun (WGS) entry which is preliminary data.</text>
</comment>
<keyword evidence="4 7" id="KW-0686">Riboflavin biosynthesis</keyword>
<evidence type="ECO:0000313" key="9">
    <source>
        <dbReference type="EMBL" id="HGU65161.1"/>
    </source>
</evidence>
<evidence type="ECO:0000256" key="4">
    <source>
        <dbReference type="ARBA" id="ARBA00022619"/>
    </source>
</evidence>
<keyword evidence="5 7" id="KW-0808">Transferase</keyword>
<organism evidence="8">
    <name type="scientific">Staphylothermus marinus</name>
    <dbReference type="NCBI Taxonomy" id="2280"/>
    <lineage>
        <taxon>Archaea</taxon>
        <taxon>Thermoproteota</taxon>
        <taxon>Thermoprotei</taxon>
        <taxon>Desulfurococcales</taxon>
        <taxon>Desulfurococcaceae</taxon>
        <taxon>Staphylothermus</taxon>
    </lineage>
</organism>
<dbReference type="InterPro" id="IPR002180">
    <property type="entry name" value="LS/RS"/>
</dbReference>
<evidence type="ECO:0000256" key="1">
    <source>
        <dbReference type="ARBA" id="ARBA00004917"/>
    </source>
</evidence>
<feature type="binding site" evidence="7">
    <location>
        <begin position="72"/>
        <end position="73"/>
    </location>
    <ligand>
        <name>(2S)-2-hydroxy-3-oxobutyl phosphate</name>
        <dbReference type="ChEBI" id="CHEBI:58830"/>
    </ligand>
</feature>
<evidence type="ECO:0000256" key="7">
    <source>
        <dbReference type="HAMAP-Rule" id="MF_00178"/>
    </source>
</evidence>
<dbReference type="AlphaFoldDB" id="A0A7C4HFY2"/>
<dbReference type="UniPathway" id="UPA00275">
    <property type="reaction ID" value="UER00404"/>
</dbReference>
<dbReference type="Pfam" id="PF00885">
    <property type="entry name" value="DMRL_synthase"/>
    <property type="match status" value="1"/>
</dbReference>
<reference evidence="8" key="1">
    <citation type="journal article" date="2020" name="mSystems">
        <title>Genome- and Community-Level Interaction Insights into Carbon Utilization and Element Cycling Functions of Hydrothermarchaeota in Hydrothermal Sediment.</title>
        <authorList>
            <person name="Zhou Z."/>
            <person name="Liu Y."/>
            <person name="Xu W."/>
            <person name="Pan J."/>
            <person name="Luo Z.H."/>
            <person name="Li M."/>
        </authorList>
    </citation>
    <scope>NUCLEOTIDE SEQUENCE [LARGE SCALE GENOMIC DNA]</scope>
    <source>
        <strain evidence="9">SpSt-622</strain>
        <strain evidence="8">SpSt-642</strain>
    </source>
</reference>
<dbReference type="InterPro" id="IPR036467">
    <property type="entry name" value="LS/RS_sf"/>
</dbReference>
<protein>
    <recommendedName>
        <fullName evidence="3 7">6,7-dimethyl-8-ribityllumazine synthase</fullName>
        <shortName evidence="7">DMRL synthase</shortName>
        <shortName evidence="7">LS</shortName>
        <shortName evidence="7">Lumazine synthase</shortName>
        <ecNumber evidence="3 7">2.5.1.78</ecNumber>
    </recommendedName>
</protein>
<dbReference type="SUPFAM" id="SSF52121">
    <property type="entry name" value="Lumazine synthase"/>
    <property type="match status" value="1"/>
</dbReference>
<dbReference type="CDD" id="cd09211">
    <property type="entry name" value="Lumazine_synthase_archaeal"/>
    <property type="match status" value="1"/>
</dbReference>
<evidence type="ECO:0000256" key="2">
    <source>
        <dbReference type="ARBA" id="ARBA00007424"/>
    </source>
</evidence>
<dbReference type="HAMAP" id="MF_00178">
    <property type="entry name" value="Lumazine_synth"/>
    <property type="match status" value="1"/>
</dbReference>
<sequence length="150" mass="16636">MSRIAIIVAEFNYDITYLMLQKAINHAKFLGLEIAYVYKVPGTFEIPIALNQLLARDDVDGAVVLSAVIKGETKHDELIANQTTRKIIDLMIQYNKPIGLGIIGPGATRAQALARIEDYARRAVESVAKMIKRTSSLTSVKYRGETITIE</sequence>
<dbReference type="FunFam" id="3.40.50.960:FF:000003">
    <property type="entry name" value="6,7-dimethyl-8-ribityllumazine synthase"/>
    <property type="match status" value="1"/>
</dbReference>
<comment type="similarity">
    <text evidence="2 7">Belongs to the DMRL synthase family.</text>
</comment>
<accession>A0A7C4HFY2</accession>
<proteinExistence type="inferred from homology"/>
<dbReference type="InterPro" id="IPR034964">
    <property type="entry name" value="LS"/>
</dbReference>
<comment type="function">
    <text evidence="7">Catalyzes the formation of 6,7-dimethyl-8-ribityllumazine by condensation of 5-amino-6-(D-ribitylamino)uracil with 3,4-dihydroxy-2-butanone 4-phosphate. This is the penultimate step in the biosynthesis of riboflavin.</text>
</comment>
<dbReference type="GO" id="GO:0009349">
    <property type="term" value="C:riboflavin synthase complex"/>
    <property type="evidence" value="ECO:0007669"/>
    <property type="project" value="UniProtKB-UniRule"/>
</dbReference>
<dbReference type="EMBL" id="DTBJ01000042">
    <property type="protein sequence ID" value="HGM58968.1"/>
    <property type="molecule type" value="Genomic_DNA"/>
</dbReference>
<dbReference type="Gene3D" id="3.40.50.960">
    <property type="entry name" value="Lumazine/riboflavin synthase"/>
    <property type="match status" value="1"/>
</dbReference>
<dbReference type="EC" id="2.5.1.78" evidence="3 7"/>
<feature type="binding site" evidence="7">
    <location>
        <begin position="67"/>
        <end position="69"/>
    </location>
    <ligand>
        <name>5-amino-6-(D-ribitylamino)uracil</name>
        <dbReference type="ChEBI" id="CHEBI:15934"/>
    </ligand>
</feature>
<dbReference type="GO" id="GO:0009231">
    <property type="term" value="P:riboflavin biosynthetic process"/>
    <property type="evidence" value="ECO:0007669"/>
    <property type="project" value="UniProtKB-UniRule"/>
</dbReference>
<dbReference type="EMBL" id="DTAN01000115">
    <property type="protein sequence ID" value="HGU65161.1"/>
    <property type="molecule type" value="Genomic_DNA"/>
</dbReference>
<evidence type="ECO:0000256" key="3">
    <source>
        <dbReference type="ARBA" id="ARBA00012664"/>
    </source>
</evidence>
<feature type="binding site" evidence="7">
    <location>
        <position position="100"/>
    </location>
    <ligand>
        <name>5-amino-6-(D-ribitylamino)uracil</name>
        <dbReference type="ChEBI" id="CHEBI:15934"/>
    </ligand>
</feature>
<feature type="active site" description="Proton donor" evidence="7">
    <location>
        <position position="75"/>
    </location>
</feature>
<evidence type="ECO:0000256" key="5">
    <source>
        <dbReference type="ARBA" id="ARBA00022679"/>
    </source>
</evidence>
<evidence type="ECO:0000256" key="6">
    <source>
        <dbReference type="ARBA" id="ARBA00048785"/>
    </source>
</evidence>
<comment type="catalytic activity">
    <reaction evidence="6 7">
        <text>(2S)-2-hydroxy-3-oxobutyl phosphate + 5-amino-6-(D-ribitylamino)uracil = 6,7-dimethyl-8-(1-D-ribityl)lumazine + phosphate + 2 H2O + H(+)</text>
        <dbReference type="Rhea" id="RHEA:26152"/>
        <dbReference type="ChEBI" id="CHEBI:15377"/>
        <dbReference type="ChEBI" id="CHEBI:15378"/>
        <dbReference type="ChEBI" id="CHEBI:15934"/>
        <dbReference type="ChEBI" id="CHEBI:43474"/>
        <dbReference type="ChEBI" id="CHEBI:58201"/>
        <dbReference type="ChEBI" id="CHEBI:58830"/>
        <dbReference type="EC" id="2.5.1.78"/>
    </reaction>
</comment>
<name>A0A7C4HFY2_STAMA</name>
<dbReference type="NCBIfam" id="TIGR00114">
    <property type="entry name" value="lumazine-synth"/>
    <property type="match status" value="1"/>
</dbReference>
<dbReference type="GO" id="GO:0000906">
    <property type="term" value="F:6,7-dimethyl-8-ribityllumazine synthase activity"/>
    <property type="evidence" value="ECO:0007669"/>
    <property type="project" value="UniProtKB-UniRule"/>
</dbReference>
<feature type="binding site" evidence="7">
    <location>
        <position position="115"/>
    </location>
    <ligand>
        <name>(2S)-2-hydroxy-3-oxobutyl phosphate</name>
        <dbReference type="ChEBI" id="CHEBI:58830"/>
    </ligand>
</feature>
<dbReference type="PANTHER" id="PTHR21058:SF0">
    <property type="entry name" value="6,7-DIMETHYL-8-RIBITYLLUMAZINE SYNTHASE"/>
    <property type="match status" value="1"/>
</dbReference>
<dbReference type="PANTHER" id="PTHR21058">
    <property type="entry name" value="6,7-DIMETHYL-8-RIBITYLLUMAZINE SYNTHASE DMRL SYNTHASE LUMAZINE SYNTHASE"/>
    <property type="match status" value="1"/>
</dbReference>
<feature type="binding site" evidence="7">
    <location>
        <position position="11"/>
    </location>
    <ligand>
        <name>5-amino-6-(D-ribitylamino)uracil</name>
        <dbReference type="ChEBI" id="CHEBI:15934"/>
    </ligand>
</feature>
<evidence type="ECO:0000313" key="8">
    <source>
        <dbReference type="EMBL" id="HGM58968.1"/>
    </source>
</evidence>
<comment type="pathway">
    <text evidence="1 7">Cofactor biosynthesis; riboflavin biosynthesis; riboflavin from 2-hydroxy-3-oxobutyl phosphate and 5-amino-6-(D-ribitylamino)uracil: step 1/2.</text>
</comment>
<feature type="binding site" evidence="7">
    <location>
        <begin position="43"/>
        <end position="45"/>
    </location>
    <ligand>
        <name>5-amino-6-(D-ribitylamino)uracil</name>
        <dbReference type="ChEBI" id="CHEBI:15934"/>
    </ligand>
</feature>
<gene>
    <name evidence="7" type="primary">ribH</name>
    <name evidence="9" type="ORF">ENT92_02975</name>
    <name evidence="8" type="ORF">ENU14_05235</name>
</gene>